<feature type="signal peptide" evidence="1">
    <location>
        <begin position="1"/>
        <end position="20"/>
    </location>
</feature>
<accession>A0A2P9HGC7</accession>
<dbReference type="InterPro" id="IPR020080">
    <property type="entry name" value="OM_adhesin/peptidase_omptin"/>
</dbReference>
<evidence type="ECO:0000313" key="3">
    <source>
        <dbReference type="Proteomes" id="UP000246073"/>
    </source>
</evidence>
<feature type="chain" id="PRO_5015128311" evidence="1">
    <location>
        <begin position="21"/>
        <end position="315"/>
    </location>
</feature>
<dbReference type="GO" id="GO:0009279">
    <property type="term" value="C:cell outer membrane"/>
    <property type="evidence" value="ECO:0007669"/>
    <property type="project" value="InterPro"/>
</dbReference>
<dbReference type="Gene3D" id="2.40.128.90">
    <property type="entry name" value="OMPT-like"/>
    <property type="match status" value="1"/>
</dbReference>
<protein>
    <submittedName>
        <fullName evidence="2">Protease VII (Omptin)</fullName>
        <ecNumber evidence="2">3.4.23.49</ecNumber>
    </submittedName>
</protein>
<dbReference type="AlphaFoldDB" id="A0A2P9HGC7"/>
<dbReference type="Proteomes" id="UP000246073">
    <property type="component" value="Unassembled WGS sequence"/>
</dbReference>
<dbReference type="InterPro" id="IPR053724">
    <property type="entry name" value="OMP_A26_sf"/>
</dbReference>
<dbReference type="RefSeq" id="WP_109367120.1">
    <property type="nucleotide sequence ID" value="NZ_OOFM01000004.1"/>
</dbReference>
<dbReference type="SUPFAM" id="SSF69917">
    <property type="entry name" value="OMPT-like"/>
    <property type="match status" value="1"/>
</dbReference>
<name>A0A2P9HGC7_9HYPH</name>
<gene>
    <name evidence="2" type="ORF">OHAE_3074</name>
</gene>
<proteinExistence type="predicted"/>
<keyword evidence="1" id="KW-0732">Signal</keyword>
<dbReference type="EMBL" id="OOFM01000004">
    <property type="protein sequence ID" value="SPL63142.1"/>
    <property type="molecule type" value="Genomic_DNA"/>
</dbReference>
<keyword evidence="2" id="KW-0378">Hydrolase</keyword>
<dbReference type="InterPro" id="IPR000036">
    <property type="entry name" value="Peptidase_A26_omptin"/>
</dbReference>
<organism evidence="2 3">
    <name type="scientific">Ochrobactrum soli</name>
    <dbReference type="NCBI Taxonomy" id="2448455"/>
    <lineage>
        <taxon>Bacteria</taxon>
        <taxon>Pseudomonadati</taxon>
        <taxon>Pseudomonadota</taxon>
        <taxon>Alphaproteobacteria</taxon>
        <taxon>Hyphomicrobiales</taxon>
        <taxon>Brucellaceae</taxon>
        <taxon>Brucella/Ochrobactrum group</taxon>
        <taxon>Ochrobactrum</taxon>
    </lineage>
</organism>
<keyword evidence="2" id="KW-0645">Protease</keyword>
<sequence>MQRIVLSIFLLFLNFPLANAADKAAGVQYTNIDKSFTFLGGVGYAWVKADEIVYNGGNRMSHLFWQSQMPVLTGAFRAEPMNNITVVGRVKIGLGGTHKMEDYDWLAPYLKSYDFDDWTDRSVSDETDLDRYINLDIAVGHDFEINQHNVFNLHGGFKYTNVKWTSGNSQYVYSEEGFRDKTGVLSGKGISYEQSLPALFVGGEWRSTFEKWSFSLLGRVGATVAAKDIDDHWRGDKRFTDTFGSRAFLDTQAEVAYAFTERTNVYLSAAYEKYFRMRGDTMMENRTTGEVKSFPDDAGAGLQAFTLGGGLKVSF</sequence>
<reference evidence="3" key="1">
    <citation type="submission" date="2017-12" db="EMBL/GenBank/DDBJ databases">
        <authorList>
            <person name="Diaz M."/>
        </authorList>
    </citation>
    <scope>NUCLEOTIDE SEQUENCE [LARGE SCALE GENOMIC DNA]</scope>
    <source>
        <strain evidence="3">FI11154</strain>
    </source>
</reference>
<dbReference type="EC" id="3.4.23.49" evidence="2"/>
<dbReference type="GO" id="GO:0006508">
    <property type="term" value="P:proteolysis"/>
    <property type="evidence" value="ECO:0007669"/>
    <property type="project" value="UniProtKB-KW"/>
</dbReference>
<dbReference type="GO" id="GO:0004190">
    <property type="term" value="F:aspartic-type endopeptidase activity"/>
    <property type="evidence" value="ECO:0007669"/>
    <property type="project" value="UniProtKB-EC"/>
</dbReference>
<evidence type="ECO:0000313" key="2">
    <source>
        <dbReference type="EMBL" id="SPL63142.1"/>
    </source>
</evidence>
<evidence type="ECO:0000256" key="1">
    <source>
        <dbReference type="SAM" id="SignalP"/>
    </source>
</evidence>
<dbReference type="Pfam" id="PF01278">
    <property type="entry name" value="Omptin"/>
    <property type="match status" value="1"/>
</dbReference>